<gene>
    <name evidence="3" type="ORF">FGKAn22_07630</name>
</gene>
<name>A0AAN1SY09_9PROT</name>
<dbReference type="InterPro" id="IPR033399">
    <property type="entry name" value="TP_0789-like"/>
</dbReference>
<dbReference type="EMBL" id="AP019536">
    <property type="protein sequence ID" value="BBI99070.1"/>
    <property type="molecule type" value="Genomic_DNA"/>
</dbReference>
<dbReference type="AlphaFoldDB" id="A0AAN1SY09"/>
<evidence type="ECO:0000313" key="4">
    <source>
        <dbReference type="Proteomes" id="UP001319121"/>
    </source>
</evidence>
<evidence type="ECO:0000259" key="2">
    <source>
        <dbReference type="Pfam" id="PF17131"/>
    </source>
</evidence>
<dbReference type="Gene3D" id="2.50.20.10">
    <property type="entry name" value="Lipoprotein localisation LolA/LolB/LppX"/>
    <property type="match status" value="1"/>
</dbReference>
<reference evidence="3 4" key="1">
    <citation type="submission" date="2019-03" db="EMBL/GenBank/DDBJ databases">
        <title>Complete genome sequence of Ferrigenium kumadai strain An22, a microaerophilic iron-oxidizing bacterium isolated from a paddy field soil.</title>
        <authorList>
            <person name="Watanabe T."/>
            <person name="Asakawa S."/>
        </authorList>
    </citation>
    <scope>NUCLEOTIDE SEQUENCE [LARGE SCALE GENOMIC DNA]</scope>
    <source>
        <strain evidence="3 4">An22</strain>
    </source>
</reference>
<dbReference type="RefSeq" id="WP_212786669.1">
    <property type="nucleotide sequence ID" value="NZ_AP019536.1"/>
</dbReference>
<evidence type="ECO:0000313" key="3">
    <source>
        <dbReference type="EMBL" id="BBI99070.1"/>
    </source>
</evidence>
<feature type="domain" description="Uncharacterized protein TP-0789" evidence="2">
    <location>
        <begin position="143"/>
        <end position="234"/>
    </location>
</feature>
<dbReference type="KEGG" id="fku:FGKAn22_07630"/>
<feature type="chain" id="PRO_5042823654" description="Uncharacterized protein TP-0789 domain-containing protein" evidence="1">
    <location>
        <begin position="22"/>
        <end position="257"/>
    </location>
</feature>
<keyword evidence="4" id="KW-1185">Reference proteome</keyword>
<evidence type="ECO:0000256" key="1">
    <source>
        <dbReference type="SAM" id="SignalP"/>
    </source>
</evidence>
<feature type="signal peptide" evidence="1">
    <location>
        <begin position="1"/>
        <end position="21"/>
    </location>
</feature>
<organism evidence="3 4">
    <name type="scientific">Ferrigenium kumadai</name>
    <dbReference type="NCBI Taxonomy" id="1682490"/>
    <lineage>
        <taxon>Bacteria</taxon>
        <taxon>Pseudomonadati</taxon>
        <taxon>Pseudomonadota</taxon>
        <taxon>Betaproteobacteria</taxon>
        <taxon>Nitrosomonadales</taxon>
        <taxon>Gallionellaceae</taxon>
        <taxon>Ferrigenium</taxon>
    </lineage>
</organism>
<dbReference type="Pfam" id="PF17131">
    <property type="entry name" value="LolA_like"/>
    <property type="match status" value="1"/>
</dbReference>
<accession>A0AAN1SY09</accession>
<dbReference type="Proteomes" id="UP001319121">
    <property type="component" value="Chromosome"/>
</dbReference>
<protein>
    <recommendedName>
        <fullName evidence="2">Uncharacterized protein TP-0789 domain-containing protein</fullName>
    </recommendedName>
</protein>
<proteinExistence type="predicted"/>
<sequence>MTRVAASLLTMLAALAWPAYGAEPSAAALVETMQKARLSEGFEARMNVAAIKPDGRRAMPLKIAVIGQIGKDRERLLIRGISPESVRNRRFAAGKTADGRIRAIEYGEQGSDGITETFPLARLFDSGLVIWDMFGPWWYWPKQELGGTERIAGRECTLVRSQTDTANSPIREVVSCVDKDARLSLRTQLFDRRHTLIRTISVERTTRLGSGATVAKKLLVTEADKAVTEIEVYSGDEEYLIGADIFNKLDQHIIDGK</sequence>
<keyword evidence="1" id="KW-0732">Signal</keyword>